<keyword evidence="3" id="KW-1185">Reference proteome</keyword>
<keyword evidence="1" id="KW-0732">Signal</keyword>
<dbReference type="Gene3D" id="2.50.20.10">
    <property type="entry name" value="Lipoprotein localisation LolA/LolB/LppX"/>
    <property type="match status" value="1"/>
</dbReference>
<evidence type="ECO:0000313" key="3">
    <source>
        <dbReference type="Proteomes" id="UP001139104"/>
    </source>
</evidence>
<dbReference type="PANTHER" id="PTHR35869">
    <property type="entry name" value="OUTER-MEMBRANE LIPOPROTEIN CARRIER PROTEIN"/>
    <property type="match status" value="1"/>
</dbReference>
<name>A0ABS9Z1H9_9HYPH</name>
<comment type="caution">
    <text evidence="2">The sequence shown here is derived from an EMBL/GenBank/DDBJ whole genome shotgun (WGS) entry which is preliminary data.</text>
</comment>
<reference evidence="2" key="1">
    <citation type="journal article" date="2022" name="ISME J.">
        <title>Identification of active gaseous-alkane degraders at natural gas seeps.</title>
        <authorList>
            <person name="Farhan Ul Haque M."/>
            <person name="Hernandez M."/>
            <person name="Crombie A.T."/>
            <person name="Murrell J.C."/>
        </authorList>
    </citation>
    <scope>NUCLEOTIDE SEQUENCE</scope>
    <source>
        <strain evidence="2">PC2</strain>
    </source>
</reference>
<protein>
    <submittedName>
        <fullName evidence="2">Outer membrane lipoprotein carrier protein LolA</fullName>
    </submittedName>
</protein>
<evidence type="ECO:0000313" key="2">
    <source>
        <dbReference type="EMBL" id="MCI4681477.1"/>
    </source>
</evidence>
<organism evidence="2 3">
    <name type="scientific">Candidatus Rhodoblastus alkanivorans</name>
    <dbReference type="NCBI Taxonomy" id="2954117"/>
    <lineage>
        <taxon>Bacteria</taxon>
        <taxon>Pseudomonadati</taxon>
        <taxon>Pseudomonadota</taxon>
        <taxon>Alphaproteobacteria</taxon>
        <taxon>Hyphomicrobiales</taxon>
        <taxon>Rhodoblastaceae</taxon>
        <taxon>Rhodoblastus</taxon>
    </lineage>
</organism>
<dbReference type="InterPro" id="IPR029046">
    <property type="entry name" value="LolA/LolB/LppX"/>
</dbReference>
<dbReference type="RefSeq" id="WP_243065539.1">
    <property type="nucleotide sequence ID" value="NZ_JAIVFK010000096.1"/>
</dbReference>
<accession>A0ABS9Z1H9</accession>
<sequence>MQGFRTALIGATIFVTTNCALAQKHPALTSRATKAAPQPVAEQSVPLDPQLAIQMANDYFNAAHVMTADFVQVGADGRRSEGKLYVLKPGRLRFEYALPATMEIIADGVSVAIRDRKLQTQQLYFISQTPLKFLLKDKLHLSKDVKVTGVTSNDKSTIITIEDDSTFGGTSIIKLNFDRRNFTLQQWEVTDPQGYETLVTLHNVDLKTTPDPKLFRIPPTNFWPSRNN</sequence>
<dbReference type="EMBL" id="JAIVFP010000001">
    <property type="protein sequence ID" value="MCI4681477.1"/>
    <property type="molecule type" value="Genomic_DNA"/>
</dbReference>
<dbReference type="Pfam" id="PF03548">
    <property type="entry name" value="LolA"/>
    <property type="match status" value="1"/>
</dbReference>
<proteinExistence type="predicted"/>
<dbReference type="Proteomes" id="UP001139104">
    <property type="component" value="Unassembled WGS sequence"/>
</dbReference>
<dbReference type="InterPro" id="IPR004564">
    <property type="entry name" value="OM_lipoprot_carrier_LolA-like"/>
</dbReference>
<evidence type="ECO:0000256" key="1">
    <source>
        <dbReference type="ARBA" id="ARBA00022729"/>
    </source>
</evidence>
<dbReference type="PANTHER" id="PTHR35869:SF1">
    <property type="entry name" value="OUTER-MEMBRANE LIPOPROTEIN CARRIER PROTEIN"/>
    <property type="match status" value="1"/>
</dbReference>
<dbReference type="SUPFAM" id="SSF89392">
    <property type="entry name" value="Prokaryotic lipoproteins and lipoprotein localization factors"/>
    <property type="match status" value="1"/>
</dbReference>
<gene>
    <name evidence="2" type="ORF">K2U94_01605</name>
</gene>
<keyword evidence="2" id="KW-0449">Lipoprotein</keyword>
<dbReference type="CDD" id="cd16325">
    <property type="entry name" value="LolA"/>
    <property type="match status" value="1"/>
</dbReference>